<accession>A0A380ID56</accession>
<dbReference type="EMBL" id="UHEN01000001">
    <property type="protein sequence ID" value="SUN06369.1"/>
    <property type="molecule type" value="Genomic_DNA"/>
</dbReference>
<gene>
    <name evidence="1" type="ORF">NCTC12957_00605</name>
</gene>
<evidence type="ECO:0000313" key="2">
    <source>
        <dbReference type="Proteomes" id="UP000255213"/>
    </source>
</evidence>
<name>A0A380ID56_STRAI</name>
<proteinExistence type="predicted"/>
<reference evidence="1 2" key="1">
    <citation type="submission" date="2018-06" db="EMBL/GenBank/DDBJ databases">
        <authorList>
            <consortium name="Pathogen Informatics"/>
            <person name="Doyle S."/>
        </authorList>
    </citation>
    <scope>NUCLEOTIDE SEQUENCE [LARGE SCALE GENOMIC DNA]</scope>
    <source>
        <strain evidence="1 2">NCTC12957</strain>
    </source>
</reference>
<dbReference type="Proteomes" id="UP000255213">
    <property type="component" value="Unassembled WGS sequence"/>
</dbReference>
<sequence>MKKQLFFDHLKKLLAFHLGEQCGTIKCITFVEKGNHCFITIEDHIIETLVILSNWLSKEGVVFFCGLIYEEKELVGVQVCIENEELEKLNTRVF</sequence>
<dbReference type="RefSeq" id="WP_228063970.1">
    <property type="nucleotide sequence ID" value="NZ_CAKOCW010000009.1"/>
</dbReference>
<evidence type="ECO:0000313" key="1">
    <source>
        <dbReference type="EMBL" id="SUN06369.1"/>
    </source>
</evidence>
<dbReference type="AlphaFoldDB" id="A0A380ID56"/>
<protein>
    <submittedName>
        <fullName evidence="1">Uncharacterized protein</fullName>
    </submittedName>
</protein>
<organism evidence="1 2">
    <name type="scientific">Streptococcus acidominimus</name>
    <dbReference type="NCBI Taxonomy" id="1326"/>
    <lineage>
        <taxon>Bacteria</taxon>
        <taxon>Bacillati</taxon>
        <taxon>Bacillota</taxon>
        <taxon>Bacilli</taxon>
        <taxon>Lactobacillales</taxon>
        <taxon>Streptococcaceae</taxon>
        <taxon>Streptococcus</taxon>
    </lineage>
</organism>